<keyword evidence="8 11" id="KW-0460">Magnesium</keyword>
<evidence type="ECO:0000256" key="5">
    <source>
        <dbReference type="ARBA" id="ARBA00022679"/>
    </source>
</evidence>
<comment type="similarity">
    <text evidence="1 11">Belongs to the ApbE family.</text>
</comment>
<evidence type="ECO:0000256" key="6">
    <source>
        <dbReference type="ARBA" id="ARBA00022723"/>
    </source>
</evidence>
<accession>A0AB39UUI6</accession>
<dbReference type="PIRSF" id="PIRSF006268">
    <property type="entry name" value="ApbE"/>
    <property type="match status" value="1"/>
</dbReference>
<gene>
    <name evidence="13" type="ORF">AAIA72_13395</name>
</gene>
<dbReference type="PANTHER" id="PTHR30040:SF2">
    <property type="entry name" value="FAD:PROTEIN FMN TRANSFERASE"/>
    <property type="match status" value="1"/>
</dbReference>
<keyword evidence="7 11" id="KW-0274">FAD</keyword>
<evidence type="ECO:0000256" key="7">
    <source>
        <dbReference type="ARBA" id="ARBA00022827"/>
    </source>
</evidence>
<dbReference type="GO" id="GO:0046872">
    <property type="term" value="F:metal ion binding"/>
    <property type="evidence" value="ECO:0007669"/>
    <property type="project" value="UniProtKB-UniRule"/>
</dbReference>
<evidence type="ECO:0000256" key="3">
    <source>
        <dbReference type="ARBA" id="ARBA00016337"/>
    </source>
</evidence>
<comment type="catalytic activity">
    <reaction evidence="10 11">
        <text>L-threonyl-[protein] + FAD = FMN-L-threonyl-[protein] + AMP + H(+)</text>
        <dbReference type="Rhea" id="RHEA:36847"/>
        <dbReference type="Rhea" id="RHEA-COMP:11060"/>
        <dbReference type="Rhea" id="RHEA-COMP:11061"/>
        <dbReference type="ChEBI" id="CHEBI:15378"/>
        <dbReference type="ChEBI" id="CHEBI:30013"/>
        <dbReference type="ChEBI" id="CHEBI:57692"/>
        <dbReference type="ChEBI" id="CHEBI:74257"/>
        <dbReference type="ChEBI" id="CHEBI:456215"/>
        <dbReference type="EC" id="2.7.1.180"/>
    </reaction>
</comment>
<name>A0AB39UUI6_9GAMM</name>
<evidence type="ECO:0000256" key="8">
    <source>
        <dbReference type="ARBA" id="ARBA00022842"/>
    </source>
</evidence>
<dbReference type="PANTHER" id="PTHR30040">
    <property type="entry name" value="THIAMINE BIOSYNTHESIS LIPOPROTEIN APBE"/>
    <property type="match status" value="1"/>
</dbReference>
<dbReference type="GO" id="GO:0016740">
    <property type="term" value="F:transferase activity"/>
    <property type="evidence" value="ECO:0007669"/>
    <property type="project" value="UniProtKB-UniRule"/>
</dbReference>
<evidence type="ECO:0000256" key="12">
    <source>
        <dbReference type="PIRSR" id="PIRSR006268-2"/>
    </source>
</evidence>
<organism evidence="13">
    <name type="scientific">Thermohahella caldifontis</name>
    <dbReference type="NCBI Taxonomy" id="3142973"/>
    <lineage>
        <taxon>Bacteria</taxon>
        <taxon>Pseudomonadati</taxon>
        <taxon>Pseudomonadota</taxon>
        <taxon>Gammaproteobacteria</taxon>
        <taxon>Oceanospirillales</taxon>
        <taxon>Hahellaceae</taxon>
        <taxon>Thermohahella</taxon>
    </lineage>
</organism>
<evidence type="ECO:0000256" key="9">
    <source>
        <dbReference type="ARBA" id="ARBA00031306"/>
    </source>
</evidence>
<evidence type="ECO:0000256" key="11">
    <source>
        <dbReference type="PIRNR" id="PIRNR006268"/>
    </source>
</evidence>
<evidence type="ECO:0000256" key="2">
    <source>
        <dbReference type="ARBA" id="ARBA00011955"/>
    </source>
</evidence>
<evidence type="ECO:0000256" key="4">
    <source>
        <dbReference type="ARBA" id="ARBA00022630"/>
    </source>
</evidence>
<dbReference type="EC" id="2.7.1.180" evidence="2 11"/>
<comment type="cofactor">
    <cofactor evidence="12">
        <name>Mg(2+)</name>
        <dbReference type="ChEBI" id="CHEBI:18420"/>
    </cofactor>
    <cofactor evidence="12">
        <name>Mn(2+)</name>
        <dbReference type="ChEBI" id="CHEBI:29035"/>
    </cofactor>
    <text evidence="12">Magnesium. Can also use manganese.</text>
</comment>
<dbReference type="EMBL" id="CP154858">
    <property type="protein sequence ID" value="XDT71789.1"/>
    <property type="molecule type" value="Genomic_DNA"/>
</dbReference>
<sequence length="299" mass="33120">MSTCHHVRFRALGSPCQLHLYGDAVRVQQTVVRVRDWLRTFEQTYSRFRTDSLLARINDHAGSDWVCDDTTAALIQYGHALWEQSDGLFDLTSGVLSRCWDFHGHQLPDPGRLREALSRCGWAHVRWAPPVLHMPEGFALDFGGIGKEYAVDVVVNLCREQGIEHGLVDFGGDIGVIGPHPDGTAWRIGIRHPRQPDRPCLHLELEAGAIATSGDYERYLEVEGVRYCHILNPKTGWPPSTWASMTVIAGSCLIAGSLATVAMLREADAPGWLNDTGLPWLGIRPDLSRAGPLADQSSR</sequence>
<feature type="binding site" evidence="12">
    <location>
        <position position="260"/>
    </location>
    <ligand>
        <name>Mg(2+)</name>
        <dbReference type="ChEBI" id="CHEBI:18420"/>
    </ligand>
</feature>
<dbReference type="AlphaFoldDB" id="A0AB39UUI6"/>
<dbReference type="InterPro" id="IPR003374">
    <property type="entry name" value="ApbE-like_sf"/>
</dbReference>
<dbReference type="KEGG" id="tcd:AAIA72_13395"/>
<dbReference type="Pfam" id="PF02424">
    <property type="entry name" value="ApbE"/>
    <property type="match status" value="1"/>
</dbReference>
<evidence type="ECO:0000313" key="13">
    <source>
        <dbReference type="EMBL" id="XDT71789.1"/>
    </source>
</evidence>
<keyword evidence="4 11" id="KW-0285">Flavoprotein</keyword>
<dbReference type="RefSeq" id="WP_369600813.1">
    <property type="nucleotide sequence ID" value="NZ_CP154858.1"/>
</dbReference>
<evidence type="ECO:0000256" key="10">
    <source>
        <dbReference type="ARBA" id="ARBA00048540"/>
    </source>
</evidence>
<proteinExistence type="inferred from homology"/>
<evidence type="ECO:0000256" key="1">
    <source>
        <dbReference type="ARBA" id="ARBA00008282"/>
    </source>
</evidence>
<feature type="binding site" evidence="12">
    <location>
        <position position="144"/>
    </location>
    <ligand>
        <name>Mg(2+)</name>
        <dbReference type="ChEBI" id="CHEBI:18420"/>
    </ligand>
</feature>
<dbReference type="Gene3D" id="3.10.520.10">
    <property type="entry name" value="ApbE-like domains"/>
    <property type="match status" value="1"/>
</dbReference>
<dbReference type="InterPro" id="IPR024932">
    <property type="entry name" value="ApbE"/>
</dbReference>
<protein>
    <recommendedName>
        <fullName evidence="3 11">FAD:protein FMN transferase</fullName>
        <ecNumber evidence="2 11">2.7.1.180</ecNumber>
    </recommendedName>
    <alternativeName>
        <fullName evidence="9 11">Flavin transferase</fullName>
    </alternativeName>
</protein>
<reference evidence="13" key="1">
    <citation type="submission" date="2024-05" db="EMBL/GenBank/DDBJ databases">
        <title>Genome sequencing of novel strain.</title>
        <authorList>
            <person name="Ganbat D."/>
            <person name="Ganbat S."/>
            <person name="Lee S.-J."/>
        </authorList>
    </citation>
    <scope>NUCLEOTIDE SEQUENCE</scope>
    <source>
        <strain evidence="13">SMD15-11</strain>
    </source>
</reference>
<dbReference type="SUPFAM" id="SSF143631">
    <property type="entry name" value="ApbE-like"/>
    <property type="match status" value="1"/>
</dbReference>
<keyword evidence="5 11" id="KW-0808">Transferase</keyword>
<keyword evidence="6 11" id="KW-0479">Metal-binding</keyword>